<dbReference type="Pfam" id="PF13432">
    <property type="entry name" value="TPR_16"/>
    <property type="match status" value="3"/>
</dbReference>
<gene>
    <name evidence="5" type="ORF">QB898_11765</name>
</gene>
<dbReference type="SMART" id="SM00028">
    <property type="entry name" value="TPR"/>
    <property type="match status" value="8"/>
</dbReference>
<feature type="region of interest" description="Disordered" evidence="4">
    <location>
        <begin position="9"/>
        <end position="35"/>
    </location>
</feature>
<dbReference type="SUPFAM" id="SSF48452">
    <property type="entry name" value="TPR-like"/>
    <property type="match status" value="4"/>
</dbReference>
<dbReference type="PANTHER" id="PTHR45586">
    <property type="entry name" value="TPR REPEAT-CONTAINING PROTEIN PA4667"/>
    <property type="match status" value="1"/>
</dbReference>
<reference evidence="5 6" key="1">
    <citation type="submission" date="2023-04" db="EMBL/GenBank/DDBJ databases">
        <title>Ottowia paracancer sp. nov., isolated from human stomach.</title>
        <authorList>
            <person name="Song Y."/>
        </authorList>
    </citation>
    <scope>NUCLEOTIDE SEQUENCE [LARGE SCALE GENOMIC DNA]</scope>
    <source>
        <strain evidence="5 6">10c7w1</strain>
    </source>
</reference>
<dbReference type="InterPro" id="IPR051012">
    <property type="entry name" value="CellSynth/LPSAsmb/PSIAsmb"/>
</dbReference>
<dbReference type="PANTHER" id="PTHR45586:SF1">
    <property type="entry name" value="LIPOPOLYSACCHARIDE ASSEMBLY PROTEIN B"/>
    <property type="match status" value="1"/>
</dbReference>
<dbReference type="InterPro" id="IPR019734">
    <property type="entry name" value="TPR_rpt"/>
</dbReference>
<proteinExistence type="predicted"/>
<evidence type="ECO:0000256" key="3">
    <source>
        <dbReference type="PROSITE-ProRule" id="PRU00339"/>
    </source>
</evidence>
<keyword evidence="1" id="KW-0677">Repeat</keyword>
<feature type="repeat" description="TPR" evidence="3">
    <location>
        <begin position="532"/>
        <end position="565"/>
    </location>
</feature>
<evidence type="ECO:0000313" key="5">
    <source>
        <dbReference type="EMBL" id="MDG9700376.1"/>
    </source>
</evidence>
<organism evidence="5 6">
    <name type="scientific">Ottowia cancrivicina</name>
    <dbReference type="NCBI Taxonomy" id="3040346"/>
    <lineage>
        <taxon>Bacteria</taxon>
        <taxon>Pseudomonadati</taxon>
        <taxon>Pseudomonadota</taxon>
        <taxon>Betaproteobacteria</taxon>
        <taxon>Burkholderiales</taxon>
        <taxon>Comamonadaceae</taxon>
        <taxon>Ottowia</taxon>
    </lineage>
</organism>
<dbReference type="EMBL" id="JARVII010000033">
    <property type="protein sequence ID" value="MDG9700376.1"/>
    <property type="molecule type" value="Genomic_DNA"/>
</dbReference>
<evidence type="ECO:0000256" key="2">
    <source>
        <dbReference type="ARBA" id="ARBA00022803"/>
    </source>
</evidence>
<dbReference type="Proteomes" id="UP001237156">
    <property type="component" value="Unassembled WGS sequence"/>
</dbReference>
<evidence type="ECO:0000256" key="4">
    <source>
        <dbReference type="SAM" id="MobiDB-lite"/>
    </source>
</evidence>
<keyword evidence="6" id="KW-1185">Reference proteome</keyword>
<dbReference type="RefSeq" id="WP_279525104.1">
    <property type="nucleotide sequence ID" value="NZ_JARVII010000033.1"/>
</dbReference>
<sequence>MACFALCSAPASGQEPNASSAEEPPPAQAEKTAPPQSALTASLLYRLLVGELSFQSGDARTGVSFMFDAARRTGDEAAYERATAMALQAGAGTAALEAVEAWLRAHPDSPVALRYQLQTLLLMGRASETAEPLRAMLPLLEDEERASLINALPAIYGRMSDKQKALEIITKALSSVIDEPGAAGPAWATLGRMRLQAGDAAGALQAAQEGARQAPDSEWPVRLALHLWVNAGMDEAQALARGYLEREKAAPGMGVAYAAALRELGQDIASRQFLADWAQRHPQSEESWLALGLAQAGVHQDEAARQSLRRYLELAPESEATEPERASACLALSQLAERQGDYAQAARWLDKIELDEGEAAATVLIARARLLARQGRMNEAVSLIRQAPEDGPLDARAKVLAEGNLLHSEGLPRAAFALLRSALDQAPDDPDLLYETALAAEQSGDMAETERLLRRLIQLRPESAPGYNTLGYLLADRKQRLPEARELIEKAVSLAPHDPFIQDSLGWIAFRQGRLDEARRILEDAFERQPEAEIGAHLGEALWVQGERERAQSIWREALRIDPRNQTLAQTLKRLGVQPGALSKAAAP</sequence>
<keyword evidence="2 3" id="KW-0802">TPR repeat</keyword>
<dbReference type="AlphaFoldDB" id="A0AAW6RP14"/>
<name>A0AAW6RP14_9BURK</name>
<dbReference type="PROSITE" id="PS50005">
    <property type="entry name" value="TPR"/>
    <property type="match status" value="1"/>
</dbReference>
<dbReference type="Gene3D" id="1.25.40.10">
    <property type="entry name" value="Tetratricopeptide repeat domain"/>
    <property type="match status" value="3"/>
</dbReference>
<feature type="compositionally biased region" description="Low complexity" evidence="4">
    <location>
        <begin position="14"/>
        <end position="35"/>
    </location>
</feature>
<comment type="caution">
    <text evidence="5">The sequence shown here is derived from an EMBL/GenBank/DDBJ whole genome shotgun (WGS) entry which is preliminary data.</text>
</comment>
<accession>A0AAW6RP14</accession>
<dbReference type="InterPro" id="IPR011990">
    <property type="entry name" value="TPR-like_helical_dom_sf"/>
</dbReference>
<evidence type="ECO:0000256" key="1">
    <source>
        <dbReference type="ARBA" id="ARBA00022737"/>
    </source>
</evidence>
<protein>
    <submittedName>
        <fullName evidence="5">Tetratricopeptide repeat protein</fullName>
    </submittedName>
</protein>
<evidence type="ECO:0000313" key="6">
    <source>
        <dbReference type="Proteomes" id="UP001237156"/>
    </source>
</evidence>